<dbReference type="AlphaFoldDB" id="J9CSP7"/>
<sequence>MKKDMVESSIVIYFFISLLFVQAKGHTDHKEVKA</sequence>
<name>J9CSP7_9ZZZZ</name>
<comment type="caution">
    <text evidence="1">The sequence shown here is derived from an EMBL/GenBank/DDBJ whole genome shotgun (WGS) entry which is preliminary data.</text>
</comment>
<organism evidence="1">
    <name type="scientific">gut metagenome</name>
    <dbReference type="NCBI Taxonomy" id="749906"/>
    <lineage>
        <taxon>unclassified sequences</taxon>
        <taxon>metagenomes</taxon>
        <taxon>organismal metagenomes</taxon>
    </lineage>
</organism>
<dbReference type="EMBL" id="AMCI01002249">
    <property type="protein sequence ID" value="EJX03226.1"/>
    <property type="molecule type" value="Genomic_DNA"/>
</dbReference>
<accession>J9CSP7</accession>
<evidence type="ECO:0000313" key="1">
    <source>
        <dbReference type="EMBL" id="EJX03226.1"/>
    </source>
</evidence>
<proteinExistence type="predicted"/>
<gene>
    <name evidence="1" type="ORF">EVA_08669</name>
</gene>
<protein>
    <submittedName>
        <fullName evidence="1">Uncharacterized protein</fullName>
    </submittedName>
</protein>
<reference evidence="1" key="1">
    <citation type="journal article" date="2012" name="PLoS ONE">
        <title>Gene sets for utilization of primary and secondary nutrition supplies in the distal gut of endangered iberian lynx.</title>
        <authorList>
            <person name="Alcaide M."/>
            <person name="Messina E."/>
            <person name="Richter M."/>
            <person name="Bargiela R."/>
            <person name="Peplies J."/>
            <person name="Huws S.A."/>
            <person name="Newbold C.J."/>
            <person name="Golyshin P.N."/>
            <person name="Simon M.A."/>
            <person name="Lopez G."/>
            <person name="Yakimov M.M."/>
            <person name="Ferrer M."/>
        </authorList>
    </citation>
    <scope>NUCLEOTIDE SEQUENCE</scope>
</reference>